<dbReference type="GO" id="GO:0051539">
    <property type="term" value="F:4 iron, 4 sulfur cluster binding"/>
    <property type="evidence" value="ECO:0007669"/>
    <property type="project" value="UniProtKB-UniRule"/>
</dbReference>
<evidence type="ECO:0000313" key="14">
    <source>
        <dbReference type="EMBL" id="EEZ61125.1"/>
    </source>
</evidence>
<comment type="catalytic activity">
    <reaction evidence="12">
        <text>adenosine(2503) in 23S rRNA + 2 reduced [2Fe-2S]-[ferredoxin] + 2 S-adenosyl-L-methionine = 2-methyladenosine(2503) in 23S rRNA + 5'-deoxyadenosine + L-methionine + 2 oxidized [2Fe-2S]-[ferredoxin] + S-adenosyl-L-homocysteine</text>
        <dbReference type="Rhea" id="RHEA:42916"/>
        <dbReference type="Rhea" id="RHEA-COMP:10000"/>
        <dbReference type="Rhea" id="RHEA-COMP:10001"/>
        <dbReference type="Rhea" id="RHEA-COMP:10152"/>
        <dbReference type="Rhea" id="RHEA-COMP:10282"/>
        <dbReference type="ChEBI" id="CHEBI:17319"/>
        <dbReference type="ChEBI" id="CHEBI:33737"/>
        <dbReference type="ChEBI" id="CHEBI:33738"/>
        <dbReference type="ChEBI" id="CHEBI:57844"/>
        <dbReference type="ChEBI" id="CHEBI:57856"/>
        <dbReference type="ChEBI" id="CHEBI:59789"/>
        <dbReference type="ChEBI" id="CHEBI:74411"/>
        <dbReference type="ChEBI" id="CHEBI:74497"/>
        <dbReference type="EC" id="2.1.1.192"/>
    </reaction>
</comment>
<evidence type="ECO:0000256" key="3">
    <source>
        <dbReference type="ARBA" id="ARBA00022490"/>
    </source>
</evidence>
<comment type="caution">
    <text evidence="12">Lacks conserved residue(s) required for the propagation of feature annotation.</text>
</comment>
<evidence type="ECO:0000256" key="5">
    <source>
        <dbReference type="ARBA" id="ARBA00022603"/>
    </source>
</evidence>
<feature type="domain" description="Radical SAM core" evidence="13">
    <location>
        <begin position="96"/>
        <end position="320"/>
    </location>
</feature>
<feature type="binding site" evidence="12">
    <location>
        <position position="114"/>
    </location>
    <ligand>
        <name>[4Fe-4S] cluster</name>
        <dbReference type="ChEBI" id="CHEBI:49883"/>
        <note>4Fe-4S-S-AdoMet</note>
    </ligand>
</feature>
<dbReference type="SFLD" id="SFLDG01062">
    <property type="entry name" value="methyltransferase_(Class_A)"/>
    <property type="match status" value="1"/>
</dbReference>
<feature type="binding site" evidence="12">
    <location>
        <position position="110"/>
    </location>
    <ligand>
        <name>[4Fe-4S] cluster</name>
        <dbReference type="ChEBI" id="CHEBI:49883"/>
        <note>4Fe-4S-S-AdoMet</note>
    </ligand>
</feature>
<dbReference type="SFLD" id="SFLDS00029">
    <property type="entry name" value="Radical_SAM"/>
    <property type="match status" value="1"/>
</dbReference>
<feature type="binding site" evidence="12">
    <location>
        <position position="288"/>
    </location>
    <ligand>
        <name>S-adenosyl-L-methionine</name>
        <dbReference type="ChEBI" id="CHEBI:59789"/>
    </ligand>
</feature>
<evidence type="ECO:0000256" key="2">
    <source>
        <dbReference type="ARBA" id="ARBA00022485"/>
    </source>
</evidence>
<keyword evidence="9 12" id="KW-0479">Metal-binding</keyword>
<dbReference type="eggNOG" id="COG0820">
    <property type="taxonomic scope" value="Bacteria"/>
</dbReference>
<keyword evidence="2 12" id="KW-0004">4Fe-4S</keyword>
<dbReference type="FunFam" id="3.20.20.70:FF:000014">
    <property type="entry name" value="Probable dual-specificity RNA methyltransferase RlmN"/>
    <property type="match status" value="1"/>
</dbReference>
<protein>
    <recommendedName>
        <fullName evidence="12">Probable dual-specificity RNA methyltransferase RlmN</fullName>
        <ecNumber evidence="12">2.1.1.192</ecNumber>
    </recommendedName>
    <alternativeName>
        <fullName evidence="12">23S rRNA (adenine(2503)-C(2))-methyltransferase</fullName>
    </alternativeName>
    <alternativeName>
        <fullName evidence="12">23S rRNA m2A2503 methyltransferase</fullName>
    </alternativeName>
    <alternativeName>
        <fullName evidence="12">Ribosomal RNA large subunit methyltransferase N</fullName>
    </alternativeName>
    <alternativeName>
        <fullName evidence="12">tRNA (adenine(37)-C(2))-methyltransferase</fullName>
    </alternativeName>
    <alternativeName>
        <fullName evidence="12">tRNA m2A37 methyltransferase</fullName>
    </alternativeName>
</protein>
<keyword evidence="5 12" id="KW-0489">Methyltransferase</keyword>
<dbReference type="Pfam" id="PF04055">
    <property type="entry name" value="Radical_SAM"/>
    <property type="match status" value="1"/>
</dbReference>
<keyword evidence="12" id="KW-1015">Disulfide bond</keyword>
<dbReference type="Gene3D" id="1.10.150.530">
    <property type="match status" value="1"/>
</dbReference>
<dbReference type="SUPFAM" id="SSF102114">
    <property type="entry name" value="Radical SAM enzymes"/>
    <property type="match status" value="1"/>
</dbReference>
<dbReference type="GO" id="GO:0000049">
    <property type="term" value="F:tRNA binding"/>
    <property type="evidence" value="ECO:0007669"/>
    <property type="project" value="UniProtKB-UniRule"/>
</dbReference>
<evidence type="ECO:0000256" key="4">
    <source>
        <dbReference type="ARBA" id="ARBA00022552"/>
    </source>
</evidence>
<dbReference type="PANTHER" id="PTHR30544:SF5">
    <property type="entry name" value="RADICAL SAM CORE DOMAIN-CONTAINING PROTEIN"/>
    <property type="match status" value="1"/>
</dbReference>
<dbReference type="PIRSF" id="PIRSF006004">
    <property type="entry name" value="CHP00048"/>
    <property type="match status" value="1"/>
</dbReference>
<comment type="cofactor">
    <cofactor evidence="12">
        <name>[4Fe-4S] cluster</name>
        <dbReference type="ChEBI" id="CHEBI:49883"/>
    </cofactor>
    <text evidence="12">Binds 1 [4Fe-4S] cluster. The cluster is coordinated with 3 cysteines and an exchangeable S-adenosyl-L-methionine.</text>
</comment>
<dbReference type="GO" id="GO:0046872">
    <property type="term" value="F:metal ion binding"/>
    <property type="evidence" value="ECO:0007669"/>
    <property type="project" value="UniProtKB-KW"/>
</dbReference>
<dbReference type="Pfam" id="PF21016">
    <property type="entry name" value="RlmN_N"/>
    <property type="match status" value="1"/>
</dbReference>
<evidence type="ECO:0000256" key="1">
    <source>
        <dbReference type="ARBA" id="ARBA00004496"/>
    </source>
</evidence>
<evidence type="ECO:0000256" key="8">
    <source>
        <dbReference type="ARBA" id="ARBA00022694"/>
    </source>
</evidence>
<evidence type="ECO:0000259" key="13">
    <source>
        <dbReference type="PROSITE" id="PS51918"/>
    </source>
</evidence>
<accession>D0WHG1</accession>
<gene>
    <name evidence="12 14" type="primary">rlmN</name>
    <name evidence="14" type="ORF">HMPREF0762_01199</name>
</gene>
<dbReference type="SFLD" id="SFLDF00275">
    <property type="entry name" value="adenosine_C2_methyltransferase"/>
    <property type="match status" value="1"/>
</dbReference>
<comment type="caution">
    <text evidence="14">The sequence shown here is derived from an EMBL/GenBank/DDBJ whole genome shotgun (WGS) entry which is preliminary data.</text>
</comment>
<keyword evidence="6 12" id="KW-0808">Transferase</keyword>
<feature type="active site" description="Proton acceptor" evidence="12">
    <location>
        <position position="90"/>
    </location>
</feature>
<feature type="binding site" evidence="12">
    <location>
        <begin position="157"/>
        <end position="158"/>
    </location>
    <ligand>
        <name>S-adenosyl-L-methionine</name>
        <dbReference type="ChEBI" id="CHEBI:59789"/>
    </ligand>
</feature>
<dbReference type="Proteomes" id="UP000006001">
    <property type="component" value="Unassembled WGS sequence"/>
</dbReference>
<name>D0WHG1_SLAES</name>
<evidence type="ECO:0000256" key="11">
    <source>
        <dbReference type="ARBA" id="ARBA00023014"/>
    </source>
</evidence>
<dbReference type="Gene3D" id="3.20.20.70">
    <property type="entry name" value="Aldolase class I"/>
    <property type="match status" value="1"/>
</dbReference>
<keyword evidence="15" id="KW-1185">Reference proteome</keyword>
<evidence type="ECO:0000256" key="6">
    <source>
        <dbReference type="ARBA" id="ARBA00022679"/>
    </source>
</evidence>
<dbReference type="InterPro" id="IPR048641">
    <property type="entry name" value="RlmN_N"/>
</dbReference>
<dbReference type="GO" id="GO:0019843">
    <property type="term" value="F:rRNA binding"/>
    <property type="evidence" value="ECO:0007669"/>
    <property type="project" value="UniProtKB-UniRule"/>
</dbReference>
<dbReference type="STRING" id="649764.HMPREF0762_01199"/>
<dbReference type="GeneID" id="85007722"/>
<keyword evidence="4 12" id="KW-0698">rRNA processing</keyword>
<dbReference type="InterPro" id="IPR027492">
    <property type="entry name" value="RNA_MTrfase_RlmN"/>
</dbReference>
<dbReference type="InterPro" id="IPR013785">
    <property type="entry name" value="Aldolase_TIM"/>
</dbReference>
<feature type="binding site" evidence="12">
    <location>
        <position position="189"/>
    </location>
    <ligand>
        <name>S-adenosyl-L-methionine</name>
        <dbReference type="ChEBI" id="CHEBI:59789"/>
    </ligand>
</feature>
<dbReference type="NCBIfam" id="TIGR00048">
    <property type="entry name" value="rRNA_mod_RlmN"/>
    <property type="match status" value="1"/>
</dbReference>
<comment type="miscellaneous">
    <text evidence="12">Reaction proceeds by a ping-pong mechanism involving intermediate methylation of a conserved cysteine residue.</text>
</comment>
<feature type="active site" description="S-methylcysteine intermediate" evidence="12">
    <location>
        <position position="331"/>
    </location>
</feature>
<feature type="binding site" evidence="12">
    <location>
        <position position="117"/>
    </location>
    <ligand>
        <name>[4Fe-4S] cluster</name>
        <dbReference type="ChEBI" id="CHEBI:49883"/>
        <note>4Fe-4S-S-AdoMet</note>
    </ligand>
</feature>
<evidence type="ECO:0000256" key="7">
    <source>
        <dbReference type="ARBA" id="ARBA00022691"/>
    </source>
</evidence>
<dbReference type="OrthoDB" id="9793973at2"/>
<evidence type="ECO:0000256" key="10">
    <source>
        <dbReference type="ARBA" id="ARBA00023004"/>
    </source>
</evidence>
<keyword evidence="3 12" id="KW-0963">Cytoplasm</keyword>
<dbReference type="InterPro" id="IPR007197">
    <property type="entry name" value="rSAM"/>
</dbReference>
<dbReference type="GO" id="GO:0002935">
    <property type="term" value="F:tRNA (adenine(37)-C2)-methyltransferase activity"/>
    <property type="evidence" value="ECO:0007669"/>
    <property type="project" value="UniProtKB-UniRule"/>
</dbReference>
<dbReference type="InterPro" id="IPR004383">
    <property type="entry name" value="rRNA_lsu_MTrfase_RlmN/Cfr"/>
</dbReference>
<reference evidence="14" key="1">
    <citation type="submission" date="2009-10" db="EMBL/GenBank/DDBJ databases">
        <authorList>
            <person name="Weinstock G."/>
            <person name="Sodergren E."/>
            <person name="Clifton S."/>
            <person name="Fulton L."/>
            <person name="Fulton B."/>
            <person name="Courtney L."/>
            <person name="Fronick C."/>
            <person name="Harrison M."/>
            <person name="Strong C."/>
            <person name="Farmer C."/>
            <person name="Delahaunty K."/>
            <person name="Markovic C."/>
            <person name="Hall O."/>
            <person name="Minx P."/>
            <person name="Tomlinson C."/>
            <person name="Mitreva M."/>
            <person name="Nelson J."/>
            <person name="Hou S."/>
            <person name="Wollam A."/>
            <person name="Pepin K.H."/>
            <person name="Johnson M."/>
            <person name="Bhonagiri V."/>
            <person name="Nash W.E."/>
            <person name="Warren W."/>
            <person name="Chinwalla A."/>
            <person name="Mardis E.R."/>
            <person name="Wilson R.K."/>
        </authorList>
    </citation>
    <scope>NUCLEOTIDE SEQUENCE [LARGE SCALE GENOMIC DNA]</scope>
    <source>
        <strain evidence="14">ATCC 700122</strain>
    </source>
</reference>
<dbReference type="RefSeq" id="WP_006362455.1">
    <property type="nucleotide sequence ID" value="NZ_GG700630.1"/>
</dbReference>
<evidence type="ECO:0000256" key="9">
    <source>
        <dbReference type="ARBA" id="ARBA00022723"/>
    </source>
</evidence>
<dbReference type="InterPro" id="IPR040072">
    <property type="entry name" value="Methyltransferase_A"/>
</dbReference>
<keyword evidence="7 12" id="KW-0949">S-adenosyl-L-methionine</keyword>
<dbReference type="PROSITE" id="PS51918">
    <property type="entry name" value="RADICAL_SAM"/>
    <property type="match status" value="1"/>
</dbReference>
<dbReference type="GO" id="GO:0070475">
    <property type="term" value="P:rRNA base methylation"/>
    <property type="evidence" value="ECO:0007669"/>
    <property type="project" value="UniProtKB-UniRule"/>
</dbReference>
<keyword evidence="10 12" id="KW-0408">Iron</keyword>
<keyword evidence="11 12" id="KW-0411">Iron-sulfur</keyword>
<organism evidence="14 15">
    <name type="scientific">Slackia exigua (strain ATCC 700122 / DSM 15923 / CIP 105133 / JCM 11022 / KCTC 5966 / S-7)</name>
    <dbReference type="NCBI Taxonomy" id="649764"/>
    <lineage>
        <taxon>Bacteria</taxon>
        <taxon>Bacillati</taxon>
        <taxon>Actinomycetota</taxon>
        <taxon>Coriobacteriia</taxon>
        <taxon>Eggerthellales</taxon>
        <taxon>Eggerthellaceae</taxon>
        <taxon>Slackia</taxon>
    </lineage>
</organism>
<comment type="function">
    <text evidence="12">Specifically methylates position 2 of adenine 2503 in 23S rRNA and position 2 of adenine 37 in tRNAs.</text>
</comment>
<dbReference type="CDD" id="cd01335">
    <property type="entry name" value="Radical_SAM"/>
    <property type="match status" value="1"/>
</dbReference>
<feature type="binding site" evidence="12">
    <location>
        <begin position="212"/>
        <end position="214"/>
    </location>
    <ligand>
        <name>S-adenosyl-L-methionine</name>
        <dbReference type="ChEBI" id="CHEBI:59789"/>
    </ligand>
</feature>
<comment type="similarity">
    <text evidence="12">Belongs to the radical SAM superfamily. RlmN family.</text>
</comment>
<keyword evidence="8 12" id="KW-0819">tRNA processing</keyword>
<dbReference type="HOGENOM" id="CLU_029101_2_0_11"/>
<dbReference type="EMBL" id="ACUX02000007">
    <property type="protein sequence ID" value="EEZ61125.1"/>
    <property type="molecule type" value="Genomic_DNA"/>
</dbReference>
<dbReference type="GO" id="GO:0030488">
    <property type="term" value="P:tRNA methylation"/>
    <property type="evidence" value="ECO:0007669"/>
    <property type="project" value="UniProtKB-UniRule"/>
</dbReference>
<sequence>MRPYKELSLAEAATAIKELDLPAFRARQIAQWVYGKGAASYDEMTNLSRSLRERLAVELPLYTPRIVDRQISQDGTRKYIVAFHDGASTEMVAMPYGNRLTVCFSTQVGCAMQCSFCATGKEGFTRNLVPGEMVDQIILAEKDMGTRVSNVVSMGQGEPLLNLENLSAALEILNDPAYRGIGARHIVVSTCGIVQGIRAFADIGEQYVLAVSLHSAIQETRDMIMPRVANQPIDALIEAIQEYDRKTHRRVTFEYVLIQGMNDDRRHIDALIDICRRTHSNVNLIELNEIEESPFRPSGRKVSLEFVKRLKSAGIEASIRDSRGSDIAGACGQLKNERARLCSDT</sequence>
<dbReference type="EC" id="2.1.1.192" evidence="12"/>
<dbReference type="PANTHER" id="PTHR30544">
    <property type="entry name" value="23S RRNA METHYLTRANSFERASE"/>
    <property type="match status" value="1"/>
</dbReference>
<comment type="subcellular location">
    <subcellularLocation>
        <location evidence="1 12">Cytoplasm</location>
    </subcellularLocation>
</comment>
<evidence type="ECO:0000313" key="15">
    <source>
        <dbReference type="Proteomes" id="UP000006001"/>
    </source>
</evidence>
<evidence type="ECO:0000256" key="12">
    <source>
        <dbReference type="HAMAP-Rule" id="MF_01849"/>
    </source>
</evidence>
<dbReference type="GO" id="GO:0005737">
    <property type="term" value="C:cytoplasm"/>
    <property type="evidence" value="ECO:0007669"/>
    <property type="project" value="UniProtKB-SubCell"/>
</dbReference>
<dbReference type="InterPro" id="IPR058240">
    <property type="entry name" value="rSAM_sf"/>
</dbReference>
<proteinExistence type="inferred from homology"/>
<dbReference type="GO" id="GO:0070040">
    <property type="term" value="F:rRNA (adenine(2503)-C2-)-methyltransferase activity"/>
    <property type="evidence" value="ECO:0007669"/>
    <property type="project" value="UniProtKB-UniRule"/>
</dbReference>
<dbReference type="HAMAP" id="MF_01849">
    <property type="entry name" value="RNA_methyltr_RlmN"/>
    <property type="match status" value="1"/>
</dbReference>
<dbReference type="AlphaFoldDB" id="D0WHG1"/>
<comment type="catalytic activity">
    <reaction evidence="12">
        <text>adenosine(37) in tRNA + 2 reduced [2Fe-2S]-[ferredoxin] + 2 S-adenosyl-L-methionine = 2-methyladenosine(37) in tRNA + 5'-deoxyadenosine + L-methionine + 2 oxidized [2Fe-2S]-[ferredoxin] + S-adenosyl-L-homocysteine</text>
        <dbReference type="Rhea" id="RHEA:43332"/>
        <dbReference type="Rhea" id="RHEA-COMP:10000"/>
        <dbReference type="Rhea" id="RHEA-COMP:10001"/>
        <dbReference type="Rhea" id="RHEA-COMP:10162"/>
        <dbReference type="Rhea" id="RHEA-COMP:10485"/>
        <dbReference type="ChEBI" id="CHEBI:17319"/>
        <dbReference type="ChEBI" id="CHEBI:33737"/>
        <dbReference type="ChEBI" id="CHEBI:33738"/>
        <dbReference type="ChEBI" id="CHEBI:57844"/>
        <dbReference type="ChEBI" id="CHEBI:57856"/>
        <dbReference type="ChEBI" id="CHEBI:59789"/>
        <dbReference type="ChEBI" id="CHEBI:74411"/>
        <dbReference type="ChEBI" id="CHEBI:74497"/>
        <dbReference type="EC" id="2.1.1.192"/>
    </reaction>
</comment>